<dbReference type="InterPro" id="IPR008622">
    <property type="entry name" value="FliT"/>
</dbReference>
<evidence type="ECO:0000256" key="2">
    <source>
        <dbReference type="ARBA" id="ARBA00022490"/>
    </source>
</evidence>
<evidence type="ECO:0000313" key="8">
    <source>
        <dbReference type="EMBL" id="MDN4072033.1"/>
    </source>
</evidence>
<evidence type="ECO:0000313" key="9">
    <source>
        <dbReference type="Proteomes" id="UP001168694"/>
    </source>
</evidence>
<organism evidence="8 9">
    <name type="scientific">Fictibacillus terranigra</name>
    <dbReference type="NCBI Taxonomy" id="3058424"/>
    <lineage>
        <taxon>Bacteria</taxon>
        <taxon>Bacillati</taxon>
        <taxon>Bacillota</taxon>
        <taxon>Bacilli</taxon>
        <taxon>Bacillales</taxon>
        <taxon>Fictibacillaceae</taxon>
        <taxon>Fictibacillus</taxon>
    </lineage>
</organism>
<keyword evidence="3" id="KW-1005">Bacterial flagellum biogenesis</keyword>
<evidence type="ECO:0000256" key="4">
    <source>
        <dbReference type="ARBA" id="ARBA00023186"/>
    </source>
</evidence>
<gene>
    <name evidence="8" type="ORF">QYF49_03175</name>
</gene>
<evidence type="ECO:0000256" key="5">
    <source>
        <dbReference type="ARBA" id="ARBA00093765"/>
    </source>
</evidence>
<comment type="subcellular location">
    <subcellularLocation>
        <location evidence="1">Cytoplasm</location>
        <location evidence="1">Cytosol</location>
    </subcellularLocation>
</comment>
<dbReference type="Pfam" id="PF05400">
    <property type="entry name" value="FliT"/>
    <property type="match status" value="1"/>
</dbReference>
<evidence type="ECO:0000256" key="6">
    <source>
        <dbReference type="ARBA" id="ARBA00093785"/>
    </source>
</evidence>
<keyword evidence="2" id="KW-0963">Cytoplasm</keyword>
<name>A0ABT8E293_9BACL</name>
<comment type="caution">
    <text evidence="8">The sequence shown here is derived from an EMBL/GenBank/DDBJ whole genome shotgun (WGS) entry which is preliminary data.</text>
</comment>
<protein>
    <recommendedName>
        <fullName evidence="7">Flagellar protein FliT</fullName>
    </recommendedName>
</protein>
<dbReference type="EMBL" id="JAUHLN010000001">
    <property type="protein sequence ID" value="MDN4072033.1"/>
    <property type="molecule type" value="Genomic_DNA"/>
</dbReference>
<dbReference type="RefSeq" id="WP_290398175.1">
    <property type="nucleotide sequence ID" value="NZ_JAUHLN010000001.1"/>
</dbReference>
<comment type="similarity">
    <text evidence="6">Belongs to the bacillales FliT family.</text>
</comment>
<reference evidence="8" key="1">
    <citation type="submission" date="2023-06" db="EMBL/GenBank/DDBJ databases">
        <title>Draft Genome Sequences of Representative Paenibacillus Polymyxa, Bacillus cereus, Fictibacillus sp., and Brevibacillus agri Strains Isolated from Amazonian Dark Earth.</title>
        <authorList>
            <person name="Pellegrinetti T.A."/>
            <person name="Cunha I.C.M."/>
            <person name="Chaves M.G."/>
            <person name="Freitas A.S."/>
            <person name="Silva A.V.R."/>
            <person name="Tsai S.M."/>
            <person name="Mendes L.W."/>
        </authorList>
    </citation>
    <scope>NUCLEOTIDE SEQUENCE</scope>
    <source>
        <strain evidence="8">CENA-BCM004</strain>
    </source>
</reference>
<accession>A0ABT8E293</accession>
<sequence length="116" mass="13395">MGAISVLLEITHNLHGHVKSGLPKEEREPYIERLNELLDQRERLLSEIPVTFTEEEKRMGLTILQLDEMVQPLLDRQLAEIRRDITLMNQKKTSSLQYANPYAAVSGDGMFFDKKN</sequence>
<comment type="function">
    <text evidence="5">May act as an export chaperone for the filament capping protein FliD.</text>
</comment>
<evidence type="ECO:0000256" key="1">
    <source>
        <dbReference type="ARBA" id="ARBA00004514"/>
    </source>
</evidence>
<proteinExistence type="inferred from homology"/>
<keyword evidence="9" id="KW-1185">Reference proteome</keyword>
<dbReference type="Proteomes" id="UP001168694">
    <property type="component" value="Unassembled WGS sequence"/>
</dbReference>
<evidence type="ECO:0000256" key="3">
    <source>
        <dbReference type="ARBA" id="ARBA00022795"/>
    </source>
</evidence>
<keyword evidence="4" id="KW-0143">Chaperone</keyword>
<evidence type="ECO:0000256" key="7">
    <source>
        <dbReference type="ARBA" id="ARBA00093797"/>
    </source>
</evidence>